<dbReference type="InterPro" id="IPR045192">
    <property type="entry name" value="AP180-like"/>
</dbReference>
<feature type="region of interest" description="Disordered" evidence="15">
    <location>
        <begin position="285"/>
        <end position="325"/>
    </location>
</feature>
<dbReference type="GO" id="GO:0098894">
    <property type="term" value="C:extrinsic component of presynaptic endocytic zone membrane"/>
    <property type="evidence" value="ECO:0007669"/>
    <property type="project" value="TreeGrafter"/>
</dbReference>
<evidence type="ECO:0000256" key="6">
    <source>
        <dbReference type="ARBA" id="ARBA00022481"/>
    </source>
</evidence>
<dbReference type="GO" id="GO:0005905">
    <property type="term" value="C:clathrin-coated pit"/>
    <property type="evidence" value="ECO:0007669"/>
    <property type="project" value="TreeGrafter"/>
</dbReference>
<evidence type="ECO:0000256" key="15">
    <source>
        <dbReference type="SAM" id="MobiDB-lite"/>
    </source>
</evidence>
<feature type="compositionally biased region" description="Low complexity" evidence="15">
    <location>
        <begin position="519"/>
        <end position="529"/>
    </location>
</feature>
<dbReference type="FunFam" id="1.25.40.90:FF:000001">
    <property type="entry name" value="phosphatidylinositol-binding clathrin assembly protein-like isoform X1"/>
    <property type="match status" value="1"/>
</dbReference>
<accession>G3UPW1</accession>
<keyword evidence="7" id="KW-0597">Phosphoprotein</keyword>
<evidence type="ECO:0000256" key="13">
    <source>
        <dbReference type="ARBA" id="ARBA00081660"/>
    </source>
</evidence>
<evidence type="ECO:0000256" key="3">
    <source>
        <dbReference type="ARBA" id="ARBA00008011"/>
    </source>
</evidence>
<evidence type="ECO:0000256" key="11">
    <source>
        <dbReference type="ARBA" id="ARBA00062465"/>
    </source>
</evidence>
<dbReference type="GO" id="GO:0000149">
    <property type="term" value="F:SNARE binding"/>
    <property type="evidence" value="ECO:0007669"/>
    <property type="project" value="TreeGrafter"/>
</dbReference>
<dbReference type="SMART" id="SM00273">
    <property type="entry name" value="ENTH"/>
    <property type="match status" value="1"/>
</dbReference>
<evidence type="ECO:0000256" key="10">
    <source>
        <dbReference type="ARBA" id="ARBA00023180"/>
    </source>
</evidence>
<evidence type="ECO:0000259" key="16">
    <source>
        <dbReference type="PROSITE" id="PS50942"/>
    </source>
</evidence>
<reference evidence="17" key="3">
    <citation type="submission" date="2025-09" db="UniProtKB">
        <authorList>
            <consortium name="Ensembl"/>
        </authorList>
    </citation>
    <scope>IDENTIFICATION</scope>
</reference>
<sequence length="780" mass="80955">MSGQTLTDRIAAAQYSVTGSAVARAVCKATTHEVMGPKKKHLDYLIQATNETNVNIPQMADTLFERATNSSWVVVFKALVTTHHLMVHGNERFIQYLASRNTLFNLSNFLDKSGSHGYDMSAFIRRYSRYLNEKAFSYRQMAFDFARVKKGADGVMRTMAPEKLLKSMPILQAQIDALLEFDVHPNELTNGVINAAFMLLFKDLIKLFACYNDGVINLLEKFFEMKKGQCKDALEIYKRFLTRMTRVSEFLKVAEQVGIDKGDIPDLTQAPSSLMETLEQHLNSLEGKKPGNKSGAPSPLSKSSPATTVTSPNTTPAKSIDTSPPVDLFATASTAAPVSSSKPSSDLLDLQPDFAASGQAAPAAPAGATSWGDNLAALSGVTSEPQISDPFAPEPSATTAATTDTTTTSSAAPTTTTITATTAEVDLFGDLFESVPEVPAAPKPDATPSIDLFGTDAFSSPPHGASPVPESSLTGDLLSVDAFAAPSPLPTASPAKVDSSGVIDLFGDAFGSSAPEPQPATQATSSSSASADLLAGFGGSFIAPSPSPSPVTPAQTSLLQPNFDAAFGTTAPTTGSSFDASVFDGLGDLLMPTMVPAGQSITPAATTTVPASAASKGLGSDLDSSLANLVGNLGISGTTSKKGDLQWNAGEKKLTGGANWQPKVAPATWSTGGVPSGPLRGWTILYCAGAVPPAGGVPPTGGTPPVAQPGATFGMPPAGPGVPMMPQQPVMYGQPMMRPPFGAAAGPGVQLSPSPTPATQSPKKPPTKDPLADLNIKDFL</sequence>
<dbReference type="HOGENOM" id="CLU_014080_2_0_1"/>
<keyword evidence="5" id="KW-1003">Cell membrane</keyword>
<dbReference type="InterPro" id="IPR013809">
    <property type="entry name" value="ENTH"/>
</dbReference>
<feature type="compositionally biased region" description="Low complexity" evidence="15">
    <location>
        <begin position="394"/>
        <end position="417"/>
    </location>
</feature>
<dbReference type="PANTHER" id="PTHR22951:SF4">
    <property type="entry name" value="CLATHRIN COAT ASSEMBLY PROTEIN AP180"/>
    <property type="match status" value="1"/>
</dbReference>
<dbReference type="GO" id="GO:0032050">
    <property type="term" value="F:clathrin heavy chain binding"/>
    <property type="evidence" value="ECO:0007669"/>
    <property type="project" value="TreeGrafter"/>
</dbReference>
<comment type="subcellular location">
    <subcellularLocation>
        <location evidence="1">Cell membrane</location>
    </subcellularLocation>
    <subcellularLocation>
        <location evidence="2">Membrane</location>
        <location evidence="2">Coated pit</location>
        <topology evidence="2">Peripheral membrane protein</topology>
        <orientation evidence="2">Cytoplasmic side</orientation>
    </subcellularLocation>
</comment>
<feature type="region of interest" description="Disordered" evidence="15">
    <location>
        <begin position="382"/>
        <end position="417"/>
    </location>
</feature>
<dbReference type="Pfam" id="PF07651">
    <property type="entry name" value="ANTH"/>
    <property type="match status" value="1"/>
</dbReference>
<dbReference type="InterPro" id="IPR014712">
    <property type="entry name" value="ANTH_dom_sf"/>
</dbReference>
<reference evidence="17" key="2">
    <citation type="submission" date="2025-08" db="UniProtKB">
        <authorList>
            <consortium name="Ensembl"/>
        </authorList>
    </citation>
    <scope>IDENTIFICATION</scope>
</reference>
<evidence type="ECO:0000256" key="4">
    <source>
        <dbReference type="ARBA" id="ARBA00022448"/>
    </source>
</evidence>
<evidence type="ECO:0000256" key="8">
    <source>
        <dbReference type="ARBA" id="ARBA00022927"/>
    </source>
</evidence>
<comment type="subunit">
    <text evidence="11">Binds AP2A2. Interacts with AP2B1; clathrin competes with SNAP91.</text>
</comment>
<keyword evidence="8" id="KW-0653">Protein transport</keyword>
<evidence type="ECO:0000313" key="18">
    <source>
        <dbReference type="Proteomes" id="UP000001645"/>
    </source>
</evidence>
<dbReference type="SUPFAM" id="SSF48464">
    <property type="entry name" value="ENTH/VHS domain"/>
    <property type="match status" value="1"/>
</dbReference>
<dbReference type="GO" id="GO:0008021">
    <property type="term" value="C:synaptic vesicle"/>
    <property type="evidence" value="ECO:0007669"/>
    <property type="project" value="TreeGrafter"/>
</dbReference>
<dbReference type="PROSITE" id="PS50942">
    <property type="entry name" value="ENTH"/>
    <property type="match status" value="1"/>
</dbReference>
<dbReference type="GO" id="GO:0048268">
    <property type="term" value="P:clathrin coat assembly"/>
    <property type="evidence" value="ECO:0007669"/>
    <property type="project" value="InterPro"/>
</dbReference>
<dbReference type="GO" id="GO:0015031">
    <property type="term" value="P:protein transport"/>
    <property type="evidence" value="ECO:0007669"/>
    <property type="project" value="UniProtKB-KW"/>
</dbReference>
<keyword evidence="4" id="KW-0813">Transport</keyword>
<dbReference type="GO" id="GO:0030136">
    <property type="term" value="C:clathrin-coated vesicle"/>
    <property type="evidence" value="ECO:0007669"/>
    <property type="project" value="InterPro"/>
</dbReference>
<evidence type="ECO:0000256" key="2">
    <source>
        <dbReference type="ARBA" id="ARBA00004277"/>
    </source>
</evidence>
<reference evidence="17 18" key="1">
    <citation type="journal article" date="2010" name="PLoS Biol.">
        <title>Multi-platform next-generation sequencing of the domestic turkey (Meleagris gallopavo): genome assembly and analysis.</title>
        <authorList>
            <person name="Dalloul R.A."/>
            <person name="Long J.A."/>
            <person name="Zimin A.V."/>
            <person name="Aslam L."/>
            <person name="Beal K."/>
            <person name="Blomberg L.A."/>
            <person name="Bouffard P."/>
            <person name="Burt D.W."/>
            <person name="Crasta O."/>
            <person name="Crooijmans R.P."/>
            <person name="Cooper K."/>
            <person name="Coulombe R.A."/>
            <person name="De S."/>
            <person name="Delany M.E."/>
            <person name="Dodgson J.B."/>
            <person name="Dong J.J."/>
            <person name="Evans C."/>
            <person name="Frederickson K.M."/>
            <person name="Flicek P."/>
            <person name="Florea L."/>
            <person name="Folkerts O."/>
            <person name="Groenen M.A."/>
            <person name="Harkins T.T."/>
            <person name="Herrero J."/>
            <person name="Hoffmann S."/>
            <person name="Megens H.J."/>
            <person name="Jiang A."/>
            <person name="de Jong P."/>
            <person name="Kaiser P."/>
            <person name="Kim H."/>
            <person name="Kim K.W."/>
            <person name="Kim S."/>
            <person name="Langenberger D."/>
            <person name="Lee M.K."/>
            <person name="Lee T."/>
            <person name="Mane S."/>
            <person name="Marcais G."/>
            <person name="Marz M."/>
            <person name="McElroy A.P."/>
            <person name="Modise T."/>
            <person name="Nefedov M."/>
            <person name="Notredame C."/>
            <person name="Paton I.R."/>
            <person name="Payne W.S."/>
            <person name="Pertea G."/>
            <person name="Prickett D."/>
            <person name="Puiu D."/>
            <person name="Qioa D."/>
            <person name="Raineri E."/>
            <person name="Ruffier M."/>
            <person name="Salzberg S.L."/>
            <person name="Schatz M.C."/>
            <person name="Scheuring C."/>
            <person name="Schmidt C.J."/>
            <person name="Schroeder S."/>
            <person name="Searle S.M."/>
            <person name="Smith E.J."/>
            <person name="Smith J."/>
            <person name="Sonstegard T.S."/>
            <person name="Stadler P.F."/>
            <person name="Tafer H."/>
            <person name="Tu Z.J."/>
            <person name="Van Tassell C.P."/>
            <person name="Vilella A.J."/>
            <person name="Williams K.P."/>
            <person name="Yorke J.A."/>
            <person name="Zhang L."/>
            <person name="Zhang H.B."/>
            <person name="Zhang X."/>
            <person name="Zhang Y."/>
            <person name="Reed K.M."/>
        </authorList>
    </citation>
    <scope>NUCLEOTIDE SEQUENCE [LARGE SCALE GENOMIC DNA]</scope>
</reference>
<feature type="compositionally biased region" description="Basic and acidic residues" evidence="15">
    <location>
        <begin position="766"/>
        <end position="780"/>
    </location>
</feature>
<keyword evidence="6" id="KW-0488">Methylation</keyword>
<dbReference type="Gene3D" id="1.20.58.150">
    <property type="entry name" value="ANTH domain"/>
    <property type="match status" value="1"/>
</dbReference>
<gene>
    <name evidence="17" type="primary">SNAP91</name>
</gene>
<keyword evidence="9" id="KW-0472">Membrane</keyword>
<dbReference type="GO" id="GO:0072583">
    <property type="term" value="P:clathrin-dependent endocytosis"/>
    <property type="evidence" value="ECO:0007669"/>
    <property type="project" value="InterPro"/>
</dbReference>
<dbReference type="Gene3D" id="1.25.40.90">
    <property type="match status" value="1"/>
</dbReference>
<dbReference type="PANTHER" id="PTHR22951">
    <property type="entry name" value="CLATHRIN ASSEMBLY PROTEIN"/>
    <property type="match status" value="1"/>
</dbReference>
<feature type="region of interest" description="Disordered" evidence="15">
    <location>
        <begin position="737"/>
        <end position="780"/>
    </location>
</feature>
<evidence type="ECO:0000256" key="1">
    <source>
        <dbReference type="ARBA" id="ARBA00004236"/>
    </source>
</evidence>
<evidence type="ECO:0000256" key="5">
    <source>
        <dbReference type="ARBA" id="ARBA00022475"/>
    </source>
</evidence>
<evidence type="ECO:0000256" key="14">
    <source>
        <dbReference type="ARBA" id="ARBA00083065"/>
    </source>
</evidence>
<keyword evidence="18" id="KW-1185">Reference proteome</keyword>
<evidence type="ECO:0000256" key="9">
    <source>
        <dbReference type="ARBA" id="ARBA00023136"/>
    </source>
</evidence>
<evidence type="ECO:0000256" key="12">
    <source>
        <dbReference type="ARBA" id="ARBA00070426"/>
    </source>
</evidence>
<feature type="region of interest" description="Disordered" evidence="15">
    <location>
        <begin position="509"/>
        <end position="529"/>
    </location>
</feature>
<dbReference type="Proteomes" id="UP000001645">
    <property type="component" value="Chromosome 2"/>
</dbReference>
<dbReference type="Bgee" id="ENSMGAG00000013727">
    <property type="expression patterns" value="Expressed in brain and 10 other cell types or tissues"/>
</dbReference>
<dbReference type="Ensembl" id="ENSMGAT00000018728.2">
    <property type="protein sequence ID" value="ENSMGAP00000017618.2"/>
    <property type="gene ID" value="ENSMGAG00000013727.3"/>
</dbReference>
<dbReference type="InterPro" id="IPR008942">
    <property type="entry name" value="ENTH_VHS"/>
</dbReference>
<dbReference type="AlphaFoldDB" id="G3UPW1"/>
<proteinExistence type="inferred from homology"/>
<keyword evidence="10" id="KW-0325">Glycoprotein</keyword>
<dbReference type="GO" id="GO:0016185">
    <property type="term" value="P:synaptic vesicle budding from presynaptic endocytic zone membrane"/>
    <property type="evidence" value="ECO:0007669"/>
    <property type="project" value="TreeGrafter"/>
</dbReference>
<organism evidence="17 18">
    <name type="scientific">Meleagris gallopavo</name>
    <name type="common">Wild turkey</name>
    <dbReference type="NCBI Taxonomy" id="9103"/>
    <lineage>
        <taxon>Eukaryota</taxon>
        <taxon>Metazoa</taxon>
        <taxon>Chordata</taxon>
        <taxon>Craniata</taxon>
        <taxon>Vertebrata</taxon>
        <taxon>Euteleostomi</taxon>
        <taxon>Archelosauria</taxon>
        <taxon>Archosauria</taxon>
        <taxon>Dinosauria</taxon>
        <taxon>Saurischia</taxon>
        <taxon>Theropoda</taxon>
        <taxon>Coelurosauria</taxon>
        <taxon>Aves</taxon>
        <taxon>Neognathae</taxon>
        <taxon>Galloanserae</taxon>
        <taxon>Galliformes</taxon>
        <taxon>Phasianidae</taxon>
        <taxon>Meleagridinae</taxon>
        <taxon>Meleagris</taxon>
    </lineage>
</organism>
<dbReference type="SUPFAM" id="SSF89009">
    <property type="entry name" value="GAT-like domain"/>
    <property type="match status" value="1"/>
</dbReference>
<name>G3UPW1_MELGA</name>
<evidence type="ECO:0000256" key="7">
    <source>
        <dbReference type="ARBA" id="ARBA00022553"/>
    </source>
</evidence>
<comment type="similarity">
    <text evidence="3">Belongs to the PICALM/SNAP91 family.</text>
</comment>
<feature type="compositionally biased region" description="Polar residues" evidence="15">
    <location>
        <begin position="300"/>
        <end position="322"/>
    </location>
</feature>
<dbReference type="CDD" id="cd16985">
    <property type="entry name" value="ANTH_N_AP180"/>
    <property type="match status" value="1"/>
</dbReference>
<feature type="domain" description="ENTH" evidence="16">
    <location>
        <begin position="14"/>
        <end position="145"/>
    </location>
</feature>
<feature type="compositionally biased region" description="Polar residues" evidence="15">
    <location>
        <begin position="751"/>
        <end position="762"/>
    </location>
</feature>
<dbReference type="OrthoDB" id="44015at2759"/>
<dbReference type="FunFam" id="1.20.58.150:FF:000002">
    <property type="entry name" value="clathrin coat assembly protein AP180"/>
    <property type="match status" value="1"/>
</dbReference>
<evidence type="ECO:0000313" key="17">
    <source>
        <dbReference type="Ensembl" id="ENSMGAP00000017618.2"/>
    </source>
</evidence>
<dbReference type="GO" id="GO:0005545">
    <property type="term" value="F:1-phosphatidylinositol binding"/>
    <property type="evidence" value="ECO:0007669"/>
    <property type="project" value="InterPro"/>
</dbReference>
<dbReference type="GeneTree" id="ENSGT00950000183068"/>
<dbReference type="GO" id="GO:0005546">
    <property type="term" value="F:phosphatidylinositol-4,5-bisphosphate binding"/>
    <property type="evidence" value="ECO:0007669"/>
    <property type="project" value="TreeGrafter"/>
</dbReference>
<dbReference type="InterPro" id="IPR011417">
    <property type="entry name" value="ANTH_dom"/>
</dbReference>
<protein>
    <recommendedName>
        <fullName evidence="12">Clathrin coat assembly protein AP180</fullName>
    </recommendedName>
    <alternativeName>
        <fullName evidence="14">91 kDa synaptosomal-associated protein</fullName>
    </alternativeName>
    <alternativeName>
        <fullName evidence="13">Clathrin coat-associated protein AP180</fullName>
    </alternativeName>
</protein>